<accession>A0A1E4T8Y9</accession>
<dbReference type="EMBL" id="KV453847">
    <property type="protein sequence ID" value="ODV88191.1"/>
    <property type="molecule type" value="Genomic_DNA"/>
</dbReference>
<evidence type="ECO:0000313" key="2">
    <source>
        <dbReference type="Proteomes" id="UP000094801"/>
    </source>
</evidence>
<keyword evidence="2" id="KW-1185">Reference proteome</keyword>
<organism evidence="1 2">
    <name type="scientific">[Candida] arabinofermentans NRRL YB-2248</name>
    <dbReference type="NCBI Taxonomy" id="983967"/>
    <lineage>
        <taxon>Eukaryota</taxon>
        <taxon>Fungi</taxon>
        <taxon>Dikarya</taxon>
        <taxon>Ascomycota</taxon>
        <taxon>Saccharomycotina</taxon>
        <taxon>Pichiomycetes</taxon>
        <taxon>Pichiales</taxon>
        <taxon>Pichiaceae</taxon>
        <taxon>Ogataea</taxon>
        <taxon>Ogataea/Candida clade</taxon>
    </lineage>
</organism>
<dbReference type="Pfam" id="PF17241">
    <property type="entry name" value="Retrotran_gag_4"/>
    <property type="match status" value="1"/>
</dbReference>
<dbReference type="Proteomes" id="UP000094801">
    <property type="component" value="Unassembled WGS sequence"/>
</dbReference>
<dbReference type="InterPro" id="IPR035179">
    <property type="entry name" value="DUF5314"/>
</dbReference>
<gene>
    <name evidence="1" type="ORF">CANARDRAFT_58257</name>
</gene>
<name>A0A1E4T8Y9_9ASCO</name>
<reference evidence="2" key="1">
    <citation type="submission" date="2016-04" db="EMBL/GenBank/DDBJ databases">
        <title>Comparative genomics of biotechnologically important yeasts.</title>
        <authorList>
            <consortium name="DOE Joint Genome Institute"/>
            <person name="Riley R."/>
            <person name="Haridas S."/>
            <person name="Wolfe K.H."/>
            <person name="Lopes M.R."/>
            <person name="Hittinger C.T."/>
            <person name="Goker M."/>
            <person name="Salamov A."/>
            <person name="Wisecaver J."/>
            <person name="Long T.M."/>
            <person name="Aerts A.L."/>
            <person name="Barry K."/>
            <person name="Choi C."/>
            <person name="Clum A."/>
            <person name="Coughlan A.Y."/>
            <person name="Deshpande S."/>
            <person name="Douglass A.P."/>
            <person name="Hanson S.J."/>
            <person name="Klenk H.-P."/>
            <person name="Labutti K."/>
            <person name="Lapidus A."/>
            <person name="Lindquist E."/>
            <person name="Lipzen A."/>
            <person name="Meier-Kolthoff J.P."/>
            <person name="Ohm R.A."/>
            <person name="Otillar R.P."/>
            <person name="Pangilinan J."/>
            <person name="Peng Y."/>
            <person name="Rokas A."/>
            <person name="Rosa C.A."/>
            <person name="Scheuner C."/>
            <person name="Sibirny A.A."/>
            <person name="Slot J.C."/>
            <person name="Stielow J.B."/>
            <person name="Sun H."/>
            <person name="Kurtzman C.P."/>
            <person name="Blackwell M."/>
            <person name="Grigoriev I.V."/>
            <person name="Jeffries T.W."/>
        </authorList>
    </citation>
    <scope>NUCLEOTIDE SEQUENCE [LARGE SCALE GENOMIC DNA]</scope>
    <source>
        <strain evidence="2">NRRL YB-2248</strain>
    </source>
</reference>
<sequence>MSFSSLSTDPSAMFERLHRANGSLLHDHHSYRLKLTSTSTYYAWYEDVCNSLYPYGNGIVDYFQSGITGVPDNTECPPQLVAQLELVITTIIRATVSHTMRNNYPSSTYGRTLLLLIQADYQHESPRGMYQLVEKMFTVRDNPFARWCIC</sequence>
<dbReference type="AlphaFoldDB" id="A0A1E4T8Y9"/>
<protein>
    <submittedName>
        <fullName evidence="1">Uncharacterized protein</fullName>
    </submittedName>
</protein>
<proteinExistence type="predicted"/>
<evidence type="ECO:0000313" key="1">
    <source>
        <dbReference type="EMBL" id="ODV88191.1"/>
    </source>
</evidence>
<dbReference type="OrthoDB" id="3998220at2759"/>